<dbReference type="Pfam" id="PF00852">
    <property type="entry name" value="Glyco_transf_10"/>
    <property type="match status" value="1"/>
</dbReference>
<dbReference type="GO" id="GO:0031410">
    <property type="term" value="C:cytoplasmic vesicle"/>
    <property type="evidence" value="ECO:0007669"/>
    <property type="project" value="UniProtKB-KW"/>
</dbReference>
<evidence type="ECO:0000256" key="11">
    <source>
        <dbReference type="ARBA" id="ARBA00022989"/>
    </source>
</evidence>
<dbReference type="AlphaFoldDB" id="A0AAE1P8X4"/>
<name>A0AAE1P8X4_9EUCA</name>
<comment type="subcellular location">
    <subcellularLocation>
        <location evidence="1">Cytoplasmic vesicle</location>
        <location evidence="1">Autophagosome</location>
    </subcellularLocation>
    <subcellularLocation>
        <location evidence="2 18">Golgi apparatus</location>
        <location evidence="2 18">Golgi stack membrane</location>
        <topology evidence="2 18">Single-pass type II membrane protein</topology>
    </subcellularLocation>
</comment>
<evidence type="ECO:0000256" key="13">
    <source>
        <dbReference type="ARBA" id="ARBA00023136"/>
    </source>
</evidence>
<keyword evidence="12" id="KW-0072">Autophagy</keyword>
<dbReference type="FunFam" id="3.40.50.11660:FF:000002">
    <property type="entry name" value="Alpha-(1,3)-fucosyltransferase"/>
    <property type="match status" value="1"/>
</dbReference>
<evidence type="ECO:0000256" key="14">
    <source>
        <dbReference type="ARBA" id="ARBA00023180"/>
    </source>
</evidence>
<organism evidence="20 21">
    <name type="scientific">Petrolisthes manimaculis</name>
    <dbReference type="NCBI Taxonomy" id="1843537"/>
    <lineage>
        <taxon>Eukaryota</taxon>
        <taxon>Metazoa</taxon>
        <taxon>Ecdysozoa</taxon>
        <taxon>Arthropoda</taxon>
        <taxon>Crustacea</taxon>
        <taxon>Multicrustacea</taxon>
        <taxon>Malacostraca</taxon>
        <taxon>Eumalacostraca</taxon>
        <taxon>Eucarida</taxon>
        <taxon>Decapoda</taxon>
        <taxon>Pleocyemata</taxon>
        <taxon>Anomura</taxon>
        <taxon>Galatheoidea</taxon>
        <taxon>Porcellanidae</taxon>
        <taxon>Petrolisthes</taxon>
    </lineage>
</organism>
<keyword evidence="6" id="KW-0963">Cytoplasm</keyword>
<comment type="caution">
    <text evidence="20">The sequence shown here is derived from an EMBL/GenBank/DDBJ whole genome shotgun (WGS) entry which is preliminary data.</text>
</comment>
<gene>
    <name evidence="20" type="ORF">Pmani_024587</name>
</gene>
<sequence>MFYGSDFSVEDLPLPRLPGHWWALLHEESPKNNPLFDHRQVVELFNLTGTFRRTSDFPLTLLSLKSHEALTSAAEFVPTWKKDYWQTEDNLAPVVYVSSNCDTPSERDDYVLQLSRYIRVDSYGECLNNRRLPEHLRDSAATHNHPEFRSLMARYKFTLAIENAACDDYITEKLWRPLTLGSVPVYWGSPSVRDWEPNLNSVILISDFDSPRELAKRLHAILSDDQLYESHLRHKIDMQVTNNWLVSSLRLRSWGVDDLRMPNFVDAFECYYKEEHPFEKRRAEGEKIRKKYPDRVPVIVEKAPKARIGDLDKKKYLVPSDLTVGQFYFLIRKRIHLRPEDALFFFVNNVIPPTSATMGSLYQEHHEEDYFLYIAYSDESVYGC</sequence>
<reference evidence="20" key="1">
    <citation type="submission" date="2023-11" db="EMBL/GenBank/DDBJ databases">
        <title>Genome assemblies of two species of porcelain crab, Petrolisthes cinctipes and Petrolisthes manimaculis (Anomura: Porcellanidae).</title>
        <authorList>
            <person name="Angst P."/>
        </authorList>
    </citation>
    <scope>NUCLEOTIDE SEQUENCE</scope>
    <source>
        <strain evidence="20">PB745_02</strain>
        <tissue evidence="20">Gill</tissue>
    </source>
</reference>
<dbReference type="GO" id="GO:0046920">
    <property type="term" value="F:alpha-(1-&gt;3)-fucosyltransferase activity"/>
    <property type="evidence" value="ECO:0007669"/>
    <property type="project" value="TreeGrafter"/>
</dbReference>
<keyword evidence="15 17" id="KW-0449">Lipoprotein</keyword>
<evidence type="ECO:0000256" key="7">
    <source>
        <dbReference type="ARBA" id="ARBA00022676"/>
    </source>
</evidence>
<dbReference type="SUPFAM" id="SSF53756">
    <property type="entry name" value="UDP-Glycosyltransferase/glycogen phosphorylase"/>
    <property type="match status" value="1"/>
</dbReference>
<evidence type="ECO:0000256" key="4">
    <source>
        <dbReference type="ARBA" id="ARBA00007293"/>
    </source>
</evidence>
<evidence type="ECO:0000256" key="16">
    <source>
        <dbReference type="ARBA" id="ARBA00023329"/>
    </source>
</evidence>
<keyword evidence="9 18" id="KW-0812">Transmembrane</keyword>
<evidence type="ECO:0000256" key="15">
    <source>
        <dbReference type="ARBA" id="ARBA00023288"/>
    </source>
</evidence>
<evidence type="ECO:0000256" key="2">
    <source>
        <dbReference type="ARBA" id="ARBA00004447"/>
    </source>
</evidence>
<keyword evidence="21" id="KW-1185">Reference proteome</keyword>
<dbReference type="EMBL" id="JAWZYT010002589">
    <property type="protein sequence ID" value="KAK4303391.1"/>
    <property type="molecule type" value="Genomic_DNA"/>
</dbReference>
<accession>A0AAE1P8X4</accession>
<dbReference type="InterPro" id="IPR004241">
    <property type="entry name" value="Atg8-like"/>
</dbReference>
<dbReference type="GO" id="GO:0006914">
    <property type="term" value="P:autophagy"/>
    <property type="evidence" value="ECO:0007669"/>
    <property type="project" value="UniProtKB-KW"/>
</dbReference>
<keyword evidence="14" id="KW-0325">Glycoprotein</keyword>
<evidence type="ECO:0000313" key="21">
    <source>
        <dbReference type="Proteomes" id="UP001292094"/>
    </source>
</evidence>
<keyword evidence="8 18" id="KW-0808">Transferase</keyword>
<evidence type="ECO:0000256" key="10">
    <source>
        <dbReference type="ARBA" id="ARBA00022968"/>
    </source>
</evidence>
<dbReference type="EC" id="2.4.1.-" evidence="18"/>
<comment type="pathway">
    <text evidence="3">Protein modification; protein glycosylation.</text>
</comment>
<dbReference type="GO" id="GO:0032580">
    <property type="term" value="C:Golgi cisterna membrane"/>
    <property type="evidence" value="ECO:0007669"/>
    <property type="project" value="UniProtKB-SubCell"/>
</dbReference>
<comment type="similarity">
    <text evidence="4">Belongs to the ATG8 family.</text>
</comment>
<evidence type="ECO:0000256" key="12">
    <source>
        <dbReference type="ARBA" id="ARBA00023006"/>
    </source>
</evidence>
<proteinExistence type="inferred from homology"/>
<evidence type="ECO:0000256" key="1">
    <source>
        <dbReference type="ARBA" id="ARBA00004419"/>
    </source>
</evidence>
<dbReference type="Pfam" id="PF02991">
    <property type="entry name" value="ATG8"/>
    <property type="match status" value="1"/>
</dbReference>
<comment type="similarity">
    <text evidence="5 18">Belongs to the glycosyltransferase 10 family.</text>
</comment>
<dbReference type="Proteomes" id="UP001292094">
    <property type="component" value="Unassembled WGS sequence"/>
</dbReference>
<dbReference type="InterPro" id="IPR001503">
    <property type="entry name" value="Glyco_trans_10"/>
</dbReference>
<dbReference type="InterPro" id="IPR029071">
    <property type="entry name" value="Ubiquitin-like_domsf"/>
</dbReference>
<protein>
    <recommendedName>
        <fullName evidence="18">Fucosyltransferase</fullName>
        <ecNumber evidence="18">2.4.1.-</ecNumber>
    </recommendedName>
</protein>
<keyword evidence="16" id="KW-0968">Cytoplasmic vesicle</keyword>
<dbReference type="SUPFAM" id="SSF54236">
    <property type="entry name" value="Ubiquitin-like"/>
    <property type="match status" value="1"/>
</dbReference>
<evidence type="ECO:0000256" key="18">
    <source>
        <dbReference type="RuleBase" id="RU003832"/>
    </source>
</evidence>
<dbReference type="InterPro" id="IPR038577">
    <property type="entry name" value="GT10-like_C_sf"/>
</dbReference>
<dbReference type="CDD" id="cd17232">
    <property type="entry name" value="Ubl_ATG8_GABARAP"/>
    <property type="match status" value="1"/>
</dbReference>
<feature type="lipid moiety-binding region" description="Phosphatidylserine amidated glycine; alternate" evidence="17">
    <location>
        <position position="383"/>
    </location>
</feature>
<keyword evidence="11" id="KW-1133">Transmembrane helix</keyword>
<dbReference type="FunFam" id="3.10.20.90:FF:000037">
    <property type="entry name" value="Gamma-aminobutyric acid receptor-associated protein-like 1"/>
    <property type="match status" value="1"/>
</dbReference>
<dbReference type="PANTHER" id="PTHR11929:SF194">
    <property type="entry name" value="ALPHA-(1,3)-FUCOSYLTRANSFERASE 10"/>
    <property type="match status" value="1"/>
</dbReference>
<keyword evidence="10" id="KW-0735">Signal-anchor</keyword>
<keyword evidence="18" id="KW-0333">Golgi apparatus</keyword>
<keyword evidence="13" id="KW-0472">Membrane</keyword>
<evidence type="ECO:0000256" key="3">
    <source>
        <dbReference type="ARBA" id="ARBA00004922"/>
    </source>
</evidence>
<dbReference type="InterPro" id="IPR055270">
    <property type="entry name" value="Glyco_tran_10_C"/>
</dbReference>
<feature type="domain" description="Fucosyltransferase C-terminal" evidence="19">
    <location>
        <begin position="94"/>
        <end position="242"/>
    </location>
</feature>
<evidence type="ECO:0000256" key="17">
    <source>
        <dbReference type="PIRSR" id="PIRSR604241-50"/>
    </source>
</evidence>
<evidence type="ECO:0000256" key="6">
    <source>
        <dbReference type="ARBA" id="ARBA00022490"/>
    </source>
</evidence>
<dbReference type="GO" id="GO:0005776">
    <property type="term" value="C:autophagosome"/>
    <property type="evidence" value="ECO:0007669"/>
    <property type="project" value="UniProtKB-SubCell"/>
</dbReference>
<dbReference type="Gene3D" id="3.40.50.11660">
    <property type="entry name" value="Glycosyl transferase family 10, C-terminal domain"/>
    <property type="match status" value="1"/>
</dbReference>
<evidence type="ECO:0000313" key="20">
    <source>
        <dbReference type="EMBL" id="KAK4303391.1"/>
    </source>
</evidence>
<evidence type="ECO:0000256" key="5">
    <source>
        <dbReference type="ARBA" id="ARBA00008919"/>
    </source>
</evidence>
<evidence type="ECO:0000256" key="9">
    <source>
        <dbReference type="ARBA" id="ARBA00022692"/>
    </source>
</evidence>
<dbReference type="PANTHER" id="PTHR11929">
    <property type="entry name" value="ALPHA- 1,3 -FUCOSYLTRANSFERASE"/>
    <property type="match status" value="1"/>
</dbReference>
<keyword evidence="7 18" id="KW-0328">Glycosyltransferase</keyword>
<evidence type="ECO:0000259" key="19">
    <source>
        <dbReference type="Pfam" id="PF00852"/>
    </source>
</evidence>
<dbReference type="Gene3D" id="3.10.20.90">
    <property type="entry name" value="Phosphatidylinositol 3-kinase Catalytic Subunit, Chain A, domain 1"/>
    <property type="match status" value="1"/>
</dbReference>
<evidence type="ECO:0000256" key="8">
    <source>
        <dbReference type="ARBA" id="ARBA00022679"/>
    </source>
</evidence>